<dbReference type="InterPro" id="IPR036188">
    <property type="entry name" value="FAD/NAD-bd_sf"/>
</dbReference>
<dbReference type="AlphaFoldDB" id="A0AAW1RKM4"/>
<dbReference type="PROSITE" id="PS01281">
    <property type="entry name" value="GIDA_2"/>
    <property type="match status" value="1"/>
</dbReference>
<dbReference type="InterPro" id="IPR049312">
    <property type="entry name" value="GIDA_C_N"/>
</dbReference>
<protein>
    <recommendedName>
        <fullName evidence="5">tRNA uridine 5-carboxymethylaminomethyl modification enzyme C-terminal subdomain domain-containing protein</fullName>
    </recommendedName>
</protein>
<evidence type="ECO:0000256" key="1">
    <source>
        <dbReference type="ARBA" id="ARBA00001974"/>
    </source>
</evidence>
<dbReference type="InterPro" id="IPR002218">
    <property type="entry name" value="MnmG-rel"/>
</dbReference>
<evidence type="ECO:0000256" key="3">
    <source>
        <dbReference type="ARBA" id="ARBA00022630"/>
    </source>
</evidence>
<dbReference type="SUPFAM" id="SSF51905">
    <property type="entry name" value="FAD/NAD(P)-binding domain"/>
    <property type="match status" value="1"/>
</dbReference>
<keyword evidence="4" id="KW-0274">FAD</keyword>
<evidence type="ECO:0000259" key="5">
    <source>
        <dbReference type="SMART" id="SM01228"/>
    </source>
</evidence>
<dbReference type="Pfam" id="PF01134">
    <property type="entry name" value="GIDA"/>
    <property type="match status" value="2"/>
</dbReference>
<dbReference type="Proteomes" id="UP001445335">
    <property type="component" value="Unassembled WGS sequence"/>
</dbReference>
<evidence type="ECO:0000313" key="7">
    <source>
        <dbReference type="Proteomes" id="UP001445335"/>
    </source>
</evidence>
<dbReference type="InterPro" id="IPR020595">
    <property type="entry name" value="MnmG-rel_CS"/>
</dbReference>
<organism evidence="6 7">
    <name type="scientific">Elliptochloris bilobata</name>
    <dbReference type="NCBI Taxonomy" id="381761"/>
    <lineage>
        <taxon>Eukaryota</taxon>
        <taxon>Viridiplantae</taxon>
        <taxon>Chlorophyta</taxon>
        <taxon>core chlorophytes</taxon>
        <taxon>Trebouxiophyceae</taxon>
        <taxon>Trebouxiophyceae incertae sedis</taxon>
        <taxon>Elliptochloris clade</taxon>
        <taxon>Elliptochloris</taxon>
    </lineage>
</organism>
<evidence type="ECO:0000256" key="2">
    <source>
        <dbReference type="ARBA" id="ARBA00007653"/>
    </source>
</evidence>
<dbReference type="GO" id="GO:0030488">
    <property type="term" value="P:tRNA methylation"/>
    <property type="evidence" value="ECO:0007669"/>
    <property type="project" value="TreeGrafter"/>
</dbReference>
<sequence>MQLDRRPFKFAALAPAYSTDAEVIVVGGGHAGCEAVAAAARRGARTLLVTPAPAASIGQMSCNPSIGGLAKGILVREVDALDGLMGRAADASGIQFRQLNAARGPAVRGPRAQQDRELYRMEMQRLLAAVPGLEIVDGAVTDLVVESSGGGGSVRAVGVELSTGERLGCRSVVLTTGTFLRGMIHIGSQSRPAGRMPAASTCAAGAPASGSAAASNAADTVAAVAAGSLAATLDAAGFALGRLKTGTPPRLDARTIDYAGLEAQPSDARPIPFSFLHLADSAWRPPSAQVDCHKARTTAATEALVIECVAAGRGARFASGRTAGQGGATEPRYCPSLETKFRRFPGRSHHVWLEPEGLGTHVVYPNGLSNSLEPADQLRMLKTVPGLEGAKMLAPAYAVEYDYVDPRELLPTLETRRIGGLFLAGQINGTTGYEEAAAQGLVAGANAAAPGDPLRVSRAEGYVGVLLDDLVSRGTAEPYRMLTARAEFRLSLRPDNADLRLTPLGCQLGLVGEVRAASFAARAAAVADAAAALERVRLSASAWVRGGVAVCEDGARTSAAQLLARPQLQLSALAAAAVAVGADGAAELAALEASGGLDDAAVATAVYDCHYRPYTQRQAAEAAELAAGEALELPPDLDYVALQLSAEDTEKLAAVRPATLAAAQRIPGVTPTALLLLLAHT</sequence>
<accession>A0AAW1RKM4</accession>
<dbReference type="InterPro" id="IPR026904">
    <property type="entry name" value="MnmG_C"/>
</dbReference>
<keyword evidence="7" id="KW-1185">Reference proteome</keyword>
<dbReference type="InterPro" id="IPR044920">
    <property type="entry name" value="MnmG_C_subdom_sf"/>
</dbReference>
<dbReference type="GO" id="GO:0050660">
    <property type="term" value="F:flavin adenine dinucleotide binding"/>
    <property type="evidence" value="ECO:0007669"/>
    <property type="project" value="InterPro"/>
</dbReference>
<dbReference type="GO" id="GO:0070899">
    <property type="term" value="P:mitochondrial tRNA wobble uridine modification"/>
    <property type="evidence" value="ECO:0007669"/>
    <property type="project" value="UniProtKB-ARBA"/>
</dbReference>
<keyword evidence="3" id="KW-0285">Flavoprotein</keyword>
<comment type="caution">
    <text evidence="6">The sequence shown here is derived from an EMBL/GenBank/DDBJ whole genome shotgun (WGS) entry which is preliminary data.</text>
</comment>
<dbReference type="Pfam" id="PF21680">
    <property type="entry name" value="GIDA_C_1st"/>
    <property type="match status" value="1"/>
</dbReference>
<evidence type="ECO:0000313" key="6">
    <source>
        <dbReference type="EMBL" id="KAK9834334.1"/>
    </source>
</evidence>
<proteinExistence type="inferred from homology"/>
<feature type="domain" description="tRNA uridine 5-carboxymethylaminomethyl modification enzyme C-terminal subdomain" evidence="5">
    <location>
        <begin position="609"/>
        <end position="679"/>
    </location>
</feature>
<evidence type="ECO:0000256" key="4">
    <source>
        <dbReference type="ARBA" id="ARBA00022827"/>
    </source>
</evidence>
<dbReference type="Pfam" id="PF13932">
    <property type="entry name" value="SAM_GIDA_C"/>
    <property type="match status" value="1"/>
</dbReference>
<dbReference type="Gene3D" id="3.50.50.60">
    <property type="entry name" value="FAD/NAD(P)-binding domain"/>
    <property type="match status" value="2"/>
</dbReference>
<gene>
    <name evidence="6" type="ORF">WJX81_007990</name>
</gene>
<dbReference type="PANTHER" id="PTHR11806:SF0">
    <property type="entry name" value="PROTEIN MTO1 HOMOLOG, MITOCHONDRIAL"/>
    <property type="match status" value="1"/>
</dbReference>
<dbReference type="FunFam" id="1.10.150.570:FF:000001">
    <property type="entry name" value="tRNA uridine 5-carboxymethylaminomethyl modification enzyme MnmG"/>
    <property type="match status" value="1"/>
</dbReference>
<comment type="cofactor">
    <cofactor evidence="1">
        <name>FAD</name>
        <dbReference type="ChEBI" id="CHEBI:57692"/>
    </cofactor>
</comment>
<dbReference type="PANTHER" id="PTHR11806">
    <property type="entry name" value="GLUCOSE INHIBITED DIVISION PROTEIN A"/>
    <property type="match status" value="1"/>
</dbReference>
<dbReference type="Gene3D" id="1.10.150.570">
    <property type="entry name" value="GidA associated domain, C-terminal subdomain"/>
    <property type="match status" value="1"/>
</dbReference>
<dbReference type="EMBL" id="JALJOU010000032">
    <property type="protein sequence ID" value="KAK9834334.1"/>
    <property type="molecule type" value="Genomic_DNA"/>
</dbReference>
<comment type="similarity">
    <text evidence="2">Belongs to the MnmG family.</text>
</comment>
<name>A0AAW1RKM4_9CHLO</name>
<dbReference type="FunFam" id="3.50.50.60:FF:000002">
    <property type="entry name" value="tRNA uridine 5-carboxymethylaminomethyl modification enzyme MnmG"/>
    <property type="match status" value="1"/>
</dbReference>
<dbReference type="InterPro" id="IPR047001">
    <property type="entry name" value="MnmG_C_subdom"/>
</dbReference>
<dbReference type="GO" id="GO:0005739">
    <property type="term" value="C:mitochondrion"/>
    <property type="evidence" value="ECO:0007669"/>
    <property type="project" value="GOC"/>
</dbReference>
<dbReference type="SMART" id="SM01228">
    <property type="entry name" value="GIDA_assoc_3"/>
    <property type="match status" value="1"/>
</dbReference>
<reference evidence="6 7" key="1">
    <citation type="journal article" date="2024" name="Nat. Commun.">
        <title>Phylogenomics reveals the evolutionary origins of lichenization in chlorophyte algae.</title>
        <authorList>
            <person name="Puginier C."/>
            <person name="Libourel C."/>
            <person name="Otte J."/>
            <person name="Skaloud P."/>
            <person name="Haon M."/>
            <person name="Grisel S."/>
            <person name="Petersen M."/>
            <person name="Berrin J.G."/>
            <person name="Delaux P.M."/>
            <person name="Dal Grande F."/>
            <person name="Keller J."/>
        </authorList>
    </citation>
    <scope>NUCLEOTIDE SEQUENCE [LARGE SCALE GENOMIC DNA]</scope>
    <source>
        <strain evidence="6 7">SAG 245.80</strain>
    </source>
</reference>
<dbReference type="InterPro" id="IPR040131">
    <property type="entry name" value="MnmG_N"/>
</dbReference>